<feature type="region of interest" description="Disordered" evidence="1">
    <location>
        <begin position="81"/>
        <end position="101"/>
    </location>
</feature>
<evidence type="ECO:0000256" key="1">
    <source>
        <dbReference type="SAM" id="MobiDB-lite"/>
    </source>
</evidence>
<protein>
    <recommendedName>
        <fullName evidence="5">Secreted protein</fullName>
    </recommendedName>
</protein>
<evidence type="ECO:0000313" key="3">
    <source>
        <dbReference type="EMBL" id="KAE8383265.1"/>
    </source>
</evidence>
<dbReference type="Proteomes" id="UP000326198">
    <property type="component" value="Unassembled WGS sequence"/>
</dbReference>
<feature type="signal peptide" evidence="2">
    <location>
        <begin position="1"/>
        <end position="17"/>
    </location>
</feature>
<keyword evidence="2" id="KW-0732">Signal</keyword>
<accession>A0A5N7BN56</accession>
<gene>
    <name evidence="3" type="ORF">BDV26DRAFT_251982</name>
</gene>
<evidence type="ECO:0000256" key="2">
    <source>
        <dbReference type="SAM" id="SignalP"/>
    </source>
</evidence>
<name>A0A5N7BN56_9EURO</name>
<proteinExistence type="predicted"/>
<dbReference type="AlphaFoldDB" id="A0A5N7BN56"/>
<feature type="compositionally biased region" description="Polar residues" evidence="1">
    <location>
        <begin position="85"/>
        <end position="101"/>
    </location>
</feature>
<reference evidence="3 4" key="1">
    <citation type="submission" date="2019-04" db="EMBL/GenBank/DDBJ databases">
        <title>Friends and foes A comparative genomics studyof 23 Aspergillus species from section Flavi.</title>
        <authorList>
            <consortium name="DOE Joint Genome Institute"/>
            <person name="Kjaerbolling I."/>
            <person name="Vesth T."/>
            <person name="Frisvad J.C."/>
            <person name="Nybo J.L."/>
            <person name="Theobald S."/>
            <person name="Kildgaard S."/>
            <person name="Isbrandt T."/>
            <person name="Kuo A."/>
            <person name="Sato A."/>
            <person name="Lyhne E.K."/>
            <person name="Kogle M.E."/>
            <person name="Wiebenga A."/>
            <person name="Kun R.S."/>
            <person name="Lubbers R.J."/>
            <person name="Makela M.R."/>
            <person name="Barry K."/>
            <person name="Chovatia M."/>
            <person name="Clum A."/>
            <person name="Daum C."/>
            <person name="Haridas S."/>
            <person name="He G."/>
            <person name="LaButti K."/>
            <person name="Lipzen A."/>
            <person name="Mondo S."/>
            <person name="Riley R."/>
            <person name="Salamov A."/>
            <person name="Simmons B.A."/>
            <person name="Magnuson J.K."/>
            <person name="Henrissat B."/>
            <person name="Mortensen U.H."/>
            <person name="Larsen T.O."/>
            <person name="Devries R.P."/>
            <person name="Grigoriev I.V."/>
            <person name="Machida M."/>
            <person name="Baker S.E."/>
            <person name="Andersen M.R."/>
        </authorList>
    </citation>
    <scope>NUCLEOTIDE SEQUENCE [LARGE SCALE GENOMIC DNA]</scope>
    <source>
        <strain evidence="3 4">IBT 29228</strain>
    </source>
</reference>
<feature type="chain" id="PRO_5025006159" description="Secreted protein" evidence="2">
    <location>
        <begin position="18"/>
        <end position="101"/>
    </location>
</feature>
<evidence type="ECO:0008006" key="5">
    <source>
        <dbReference type="Google" id="ProtNLM"/>
    </source>
</evidence>
<keyword evidence="4" id="KW-1185">Reference proteome</keyword>
<dbReference type="EMBL" id="ML736156">
    <property type="protein sequence ID" value="KAE8383265.1"/>
    <property type="molecule type" value="Genomic_DNA"/>
</dbReference>
<evidence type="ECO:0000313" key="4">
    <source>
        <dbReference type="Proteomes" id="UP000326198"/>
    </source>
</evidence>
<sequence length="101" mass="11223">MVPLACLLHVLAQLSLTKNLIPWSLNLIASHLRFMLWLPLEIPASDKALVHIGGHLKACTAKDMHRGTCRACLLVVSPWSRKRNNTQGPHLQDQSSTEDGH</sequence>
<organism evidence="3 4">
    <name type="scientific">Aspergillus bertholletiae</name>
    <dbReference type="NCBI Taxonomy" id="1226010"/>
    <lineage>
        <taxon>Eukaryota</taxon>
        <taxon>Fungi</taxon>
        <taxon>Dikarya</taxon>
        <taxon>Ascomycota</taxon>
        <taxon>Pezizomycotina</taxon>
        <taxon>Eurotiomycetes</taxon>
        <taxon>Eurotiomycetidae</taxon>
        <taxon>Eurotiales</taxon>
        <taxon>Aspergillaceae</taxon>
        <taxon>Aspergillus</taxon>
        <taxon>Aspergillus subgen. Circumdati</taxon>
    </lineage>
</organism>